<sequence length="82" mass="8931">MSQTWSYMGPHVDVISQIWSYTKSHIGVDAMSRHGLTLAHISSPMPCPRHGLTLAHISTPMSCPRHGLTLAVMSDADAMSQT</sequence>
<dbReference type="Proteomes" id="UP000032142">
    <property type="component" value="Unassembled WGS sequence"/>
</dbReference>
<organism evidence="1 2">
    <name type="scientific">Gossypium arboreum</name>
    <name type="common">Tree cotton</name>
    <name type="synonym">Gossypium nanking</name>
    <dbReference type="NCBI Taxonomy" id="29729"/>
    <lineage>
        <taxon>Eukaryota</taxon>
        <taxon>Viridiplantae</taxon>
        <taxon>Streptophyta</taxon>
        <taxon>Embryophyta</taxon>
        <taxon>Tracheophyta</taxon>
        <taxon>Spermatophyta</taxon>
        <taxon>Magnoliopsida</taxon>
        <taxon>eudicotyledons</taxon>
        <taxon>Gunneridae</taxon>
        <taxon>Pentapetalae</taxon>
        <taxon>rosids</taxon>
        <taxon>malvids</taxon>
        <taxon>Malvales</taxon>
        <taxon>Malvaceae</taxon>
        <taxon>Malvoideae</taxon>
        <taxon>Gossypium</taxon>
    </lineage>
</organism>
<reference evidence="2" key="1">
    <citation type="submission" date="2014-09" db="EMBL/GenBank/DDBJ databases">
        <authorList>
            <person name="Mudge J."/>
            <person name="Ramaraj T."/>
            <person name="Lindquist I.E."/>
            <person name="Bharti A.K."/>
            <person name="Sundararajan A."/>
            <person name="Cameron C.T."/>
            <person name="Woodward J.E."/>
            <person name="May G.D."/>
            <person name="Brubaker C."/>
            <person name="Broadhvest J."/>
            <person name="Wilkins T.A."/>
        </authorList>
    </citation>
    <scope>NUCLEOTIDE SEQUENCE</scope>
    <source>
        <strain evidence="2">cv. AKA8401</strain>
    </source>
</reference>
<protein>
    <submittedName>
        <fullName evidence="1">Oral-facial-digital syndrome 1</fullName>
    </submittedName>
</protein>
<proteinExistence type="predicted"/>
<accession>A0A0B0PIM5</accession>
<keyword evidence="2" id="KW-1185">Reference proteome</keyword>
<dbReference type="EMBL" id="KN435875">
    <property type="protein sequence ID" value="KHG26288.1"/>
    <property type="molecule type" value="Genomic_DNA"/>
</dbReference>
<gene>
    <name evidence="1" type="ORF">F383_32732</name>
</gene>
<dbReference type="AlphaFoldDB" id="A0A0B0PIM5"/>
<evidence type="ECO:0000313" key="2">
    <source>
        <dbReference type="Proteomes" id="UP000032142"/>
    </source>
</evidence>
<name>A0A0B0PIM5_GOSAR</name>
<evidence type="ECO:0000313" key="1">
    <source>
        <dbReference type="EMBL" id="KHG26288.1"/>
    </source>
</evidence>